<dbReference type="Pfam" id="PF02560">
    <property type="entry name" value="Cyanate_lyase"/>
    <property type="match status" value="1"/>
</dbReference>
<feature type="active site" evidence="3">
    <location>
        <position position="113"/>
    </location>
</feature>
<evidence type="ECO:0000313" key="5">
    <source>
        <dbReference type="EMBL" id="MBW4563154.1"/>
    </source>
</evidence>
<dbReference type="NCBIfam" id="NF002773">
    <property type="entry name" value="PRK02866.1"/>
    <property type="match status" value="1"/>
</dbReference>
<evidence type="ECO:0000259" key="4">
    <source>
        <dbReference type="SMART" id="SM01116"/>
    </source>
</evidence>
<reference evidence="5" key="2">
    <citation type="journal article" date="2022" name="Microbiol. Resour. Announc.">
        <title>Metagenome Sequencing to Explore Phylogenomics of Terrestrial Cyanobacteria.</title>
        <authorList>
            <person name="Ward R.D."/>
            <person name="Stajich J.E."/>
            <person name="Johansen J.R."/>
            <person name="Huntemann M."/>
            <person name="Clum A."/>
            <person name="Foster B."/>
            <person name="Foster B."/>
            <person name="Roux S."/>
            <person name="Palaniappan K."/>
            <person name="Varghese N."/>
            <person name="Mukherjee S."/>
            <person name="Reddy T.B.K."/>
            <person name="Daum C."/>
            <person name="Copeland A."/>
            <person name="Chen I.A."/>
            <person name="Ivanova N.N."/>
            <person name="Kyrpides N.C."/>
            <person name="Shapiro N."/>
            <person name="Eloe-Fadrosh E.A."/>
            <person name="Pietrasiak N."/>
        </authorList>
    </citation>
    <scope>NUCLEOTIDE SEQUENCE</scope>
    <source>
        <strain evidence="5">JT2-VF2</strain>
    </source>
</reference>
<organism evidence="5 6">
    <name type="scientific">Mojavia pulchra JT2-VF2</name>
    <dbReference type="NCBI Taxonomy" id="287848"/>
    <lineage>
        <taxon>Bacteria</taxon>
        <taxon>Bacillati</taxon>
        <taxon>Cyanobacteriota</taxon>
        <taxon>Cyanophyceae</taxon>
        <taxon>Nostocales</taxon>
        <taxon>Nostocaceae</taxon>
    </lineage>
</organism>
<dbReference type="InterPro" id="IPR048564">
    <property type="entry name" value="CYNS_N"/>
</dbReference>
<comment type="caution">
    <text evidence="5">The sequence shown here is derived from an EMBL/GenBank/DDBJ whole genome shotgun (WGS) entry which is preliminary data.</text>
</comment>
<feature type="domain" description="Cyanate lyase C-terminal" evidence="4">
    <location>
        <begin position="74"/>
        <end position="146"/>
    </location>
</feature>
<dbReference type="InterPro" id="IPR008076">
    <property type="entry name" value="Cyanase"/>
</dbReference>
<comment type="catalytic activity">
    <reaction evidence="3">
        <text>cyanate + hydrogencarbonate + 3 H(+) = NH4(+) + 2 CO2</text>
        <dbReference type="Rhea" id="RHEA:11120"/>
        <dbReference type="ChEBI" id="CHEBI:15378"/>
        <dbReference type="ChEBI" id="CHEBI:16526"/>
        <dbReference type="ChEBI" id="CHEBI:17544"/>
        <dbReference type="ChEBI" id="CHEBI:28938"/>
        <dbReference type="ChEBI" id="CHEBI:29195"/>
        <dbReference type="EC" id="4.2.1.104"/>
    </reaction>
</comment>
<dbReference type="PANTHER" id="PTHR34186">
    <property type="entry name" value="CYANATE HYDRATASE"/>
    <property type="match status" value="1"/>
</dbReference>
<feature type="active site" evidence="3">
    <location>
        <position position="90"/>
    </location>
</feature>
<dbReference type="PIRSF" id="PIRSF001263">
    <property type="entry name" value="Cyanate_hydratas"/>
    <property type="match status" value="1"/>
</dbReference>
<dbReference type="Gene3D" id="3.30.1160.10">
    <property type="entry name" value="Cyanate lyase, C-terminal domain"/>
    <property type="match status" value="1"/>
</dbReference>
<dbReference type="PANTHER" id="PTHR34186:SF2">
    <property type="entry name" value="CYANATE HYDRATASE"/>
    <property type="match status" value="1"/>
</dbReference>
<dbReference type="CDD" id="cd00559">
    <property type="entry name" value="Cyanase_C"/>
    <property type="match status" value="1"/>
</dbReference>
<evidence type="ECO:0000256" key="3">
    <source>
        <dbReference type="HAMAP-Rule" id="MF_00535"/>
    </source>
</evidence>
<dbReference type="Pfam" id="PF21291">
    <property type="entry name" value="CYNS_N"/>
    <property type="match status" value="1"/>
</dbReference>
<dbReference type="GO" id="GO:0003677">
    <property type="term" value="F:DNA binding"/>
    <property type="evidence" value="ECO:0007669"/>
    <property type="project" value="InterPro"/>
</dbReference>
<dbReference type="SMART" id="SM01116">
    <property type="entry name" value="Cyanate_lyase"/>
    <property type="match status" value="1"/>
</dbReference>
<dbReference type="NCBIfam" id="TIGR00673">
    <property type="entry name" value="cynS"/>
    <property type="match status" value="1"/>
</dbReference>
<accession>A0A951PZ78</accession>
<protein>
    <recommendedName>
        <fullName evidence="3">Cyanate hydratase</fullName>
        <shortName evidence="3">Cyanase</shortName>
        <ecNumber evidence="3">4.2.1.104</ecNumber>
    </recommendedName>
    <alternativeName>
        <fullName evidence="3">Cyanate hydrolase</fullName>
    </alternativeName>
    <alternativeName>
        <fullName evidence="3">Cyanate lyase</fullName>
    </alternativeName>
</protein>
<dbReference type="SUPFAM" id="SSF55234">
    <property type="entry name" value="Cyanase C-terminal domain"/>
    <property type="match status" value="1"/>
</dbReference>
<dbReference type="InterPro" id="IPR010982">
    <property type="entry name" value="Lambda_DNA-bd_dom_sf"/>
</dbReference>
<dbReference type="PRINTS" id="PR01693">
    <property type="entry name" value="CYANASE"/>
</dbReference>
<dbReference type="InterPro" id="IPR036581">
    <property type="entry name" value="Cyanate_lyase_C_sf"/>
</dbReference>
<reference evidence="5" key="1">
    <citation type="submission" date="2021-05" db="EMBL/GenBank/DDBJ databases">
        <authorList>
            <person name="Pietrasiak N."/>
            <person name="Ward R."/>
            <person name="Stajich J.E."/>
            <person name="Kurbessoian T."/>
        </authorList>
    </citation>
    <scope>NUCLEOTIDE SEQUENCE</scope>
    <source>
        <strain evidence="5">JT2-VF2</strain>
    </source>
</reference>
<name>A0A951PZ78_9NOST</name>
<dbReference type="AlphaFoldDB" id="A0A951PZ78"/>
<dbReference type="EC" id="4.2.1.104" evidence="3"/>
<dbReference type="EMBL" id="JAHHHN010000011">
    <property type="protein sequence ID" value="MBW4563154.1"/>
    <property type="molecule type" value="Genomic_DNA"/>
</dbReference>
<evidence type="ECO:0000256" key="2">
    <source>
        <dbReference type="ARBA" id="ARBA00023239"/>
    </source>
</evidence>
<evidence type="ECO:0000256" key="1">
    <source>
        <dbReference type="ARBA" id="ARBA00003561"/>
    </source>
</evidence>
<feature type="active site" evidence="3">
    <location>
        <position position="87"/>
    </location>
</feature>
<evidence type="ECO:0000313" key="6">
    <source>
        <dbReference type="Proteomes" id="UP000715781"/>
    </source>
</evidence>
<gene>
    <name evidence="3 5" type="primary">cynS</name>
    <name evidence="5" type="ORF">KME32_18795</name>
</gene>
<dbReference type="Proteomes" id="UP000715781">
    <property type="component" value="Unassembled WGS sequence"/>
</dbReference>
<proteinExistence type="inferred from homology"/>
<dbReference type="InterPro" id="IPR003712">
    <property type="entry name" value="Cyanate_lyase_C"/>
</dbReference>
<comment type="function">
    <text evidence="1 3">Catalyzes the reaction of cyanate with bicarbonate to produce ammonia and carbon dioxide.</text>
</comment>
<sequence length="146" mass="16467">MSIPEITQNLLAAKQNKGLSFADLEKIIGRDEVWIAAVFYRQASASEEEAKLLVEALGLDASYIEELTAYPVKGLGPVVPTDPLIYRFYEIMQVYGFPIKDVIQEKFGDGIMSAIDFTLDVEKEEDPKGDRVKIIMSGKFLPYKKW</sequence>
<dbReference type="GO" id="GO:0008824">
    <property type="term" value="F:cyanate hydratase activity"/>
    <property type="evidence" value="ECO:0007669"/>
    <property type="project" value="UniProtKB-UniRule"/>
</dbReference>
<dbReference type="Gene3D" id="1.10.260.40">
    <property type="entry name" value="lambda repressor-like DNA-binding domains"/>
    <property type="match status" value="1"/>
</dbReference>
<keyword evidence="2 3" id="KW-0456">Lyase</keyword>
<dbReference type="SUPFAM" id="SSF47413">
    <property type="entry name" value="lambda repressor-like DNA-binding domains"/>
    <property type="match status" value="1"/>
</dbReference>
<comment type="similarity">
    <text evidence="3">Belongs to the cyanase family.</text>
</comment>
<dbReference type="HAMAP" id="MF_00535">
    <property type="entry name" value="Cyanate_hydrat"/>
    <property type="match status" value="1"/>
</dbReference>